<organism evidence="2 3">
    <name type="scientific">Orchesella dallaii</name>
    <dbReference type="NCBI Taxonomy" id="48710"/>
    <lineage>
        <taxon>Eukaryota</taxon>
        <taxon>Metazoa</taxon>
        <taxon>Ecdysozoa</taxon>
        <taxon>Arthropoda</taxon>
        <taxon>Hexapoda</taxon>
        <taxon>Collembola</taxon>
        <taxon>Entomobryomorpha</taxon>
        <taxon>Entomobryoidea</taxon>
        <taxon>Orchesellidae</taxon>
        <taxon>Orchesellinae</taxon>
        <taxon>Orchesella</taxon>
    </lineage>
</organism>
<comment type="caution">
    <text evidence="2">The sequence shown here is derived from an EMBL/GenBank/DDBJ whole genome shotgun (WGS) entry which is preliminary data.</text>
</comment>
<keyword evidence="1" id="KW-0732">Signal</keyword>
<dbReference type="Proteomes" id="UP001642540">
    <property type="component" value="Unassembled WGS sequence"/>
</dbReference>
<evidence type="ECO:0000256" key="1">
    <source>
        <dbReference type="SAM" id="SignalP"/>
    </source>
</evidence>
<keyword evidence="3" id="KW-1185">Reference proteome</keyword>
<feature type="signal peptide" evidence="1">
    <location>
        <begin position="1"/>
        <end position="22"/>
    </location>
</feature>
<feature type="chain" id="PRO_5045470390" evidence="1">
    <location>
        <begin position="23"/>
        <end position="118"/>
    </location>
</feature>
<gene>
    <name evidence="2" type="ORF">ODALV1_LOCUS20894</name>
</gene>
<sequence>MKAHTLYLALVVIFVLIAAVTPQVPHGAHGKALKGDISELNFFERILLRTTHPEVYNSWFGKSGKTPRIPDEDAAYVTLLNVDLPTLAIKLSNSEDAVRLPSLYYEFGFYYCFIGKCT</sequence>
<evidence type="ECO:0000313" key="3">
    <source>
        <dbReference type="Proteomes" id="UP001642540"/>
    </source>
</evidence>
<protein>
    <submittedName>
        <fullName evidence="2">Uncharacterized protein</fullName>
    </submittedName>
</protein>
<proteinExistence type="predicted"/>
<dbReference type="EMBL" id="CAXLJM020000069">
    <property type="protein sequence ID" value="CAL8125219.1"/>
    <property type="molecule type" value="Genomic_DNA"/>
</dbReference>
<reference evidence="2 3" key="1">
    <citation type="submission" date="2024-08" db="EMBL/GenBank/DDBJ databases">
        <authorList>
            <person name="Cucini C."/>
            <person name="Frati F."/>
        </authorList>
    </citation>
    <scope>NUCLEOTIDE SEQUENCE [LARGE SCALE GENOMIC DNA]</scope>
</reference>
<evidence type="ECO:0000313" key="2">
    <source>
        <dbReference type="EMBL" id="CAL8125219.1"/>
    </source>
</evidence>
<accession>A0ABP1RB95</accession>
<name>A0ABP1RB95_9HEXA</name>